<dbReference type="SUPFAM" id="SSF52096">
    <property type="entry name" value="ClpP/crotonase"/>
    <property type="match status" value="1"/>
</dbReference>
<dbReference type="GO" id="GO:0016831">
    <property type="term" value="F:carboxy-lyase activity"/>
    <property type="evidence" value="ECO:0007669"/>
    <property type="project" value="InterPro"/>
</dbReference>
<proteinExistence type="predicted"/>
<accession>A0A212K437</accession>
<dbReference type="EC" id="6.4.1.3" evidence="2"/>
<dbReference type="Gene3D" id="3.90.226.10">
    <property type="entry name" value="2-enoyl-CoA Hydratase, Chain A, domain 1"/>
    <property type="match status" value="1"/>
</dbReference>
<sequence length="318" mass="33939">MSKWSMLQDRSFLESNARERALGLVDEGTFTEFVGPFDRRTSPHLEVLGEAVEFDDGIVTGVGKIGKTPVFVISQEGRFIGGAVGEVGGAKMVGTLKAAIAFADRIAAECPKAADEEKPVVVISFETGGVRLHEANAGLLAHAEVMDQFQRARGKVPVITVIGSKVGCFGGMGFVAAATDAIVMSEFGRLGLTGPEVIEQEMGKDEFDSADRALVYRTTGGRHKYVMGDCNFIVADTVAAFRAQVAELAKLPVSAFEAMRRIGSPALVEKQLKGVALAAEMQPKDARDVWKHAGNADPVSLANVPLDEFRATVKRLAL</sequence>
<dbReference type="GO" id="GO:0009317">
    <property type="term" value="C:acetyl-CoA carboxylase complex"/>
    <property type="evidence" value="ECO:0007669"/>
    <property type="project" value="TreeGrafter"/>
</dbReference>
<reference evidence="2" key="1">
    <citation type="submission" date="2016-04" db="EMBL/GenBank/DDBJ databases">
        <authorList>
            <person name="Evans L.H."/>
            <person name="Alamgir A."/>
            <person name="Owens N."/>
            <person name="Weber N.D."/>
            <person name="Virtaneva K."/>
            <person name="Barbian K."/>
            <person name="Babar A."/>
            <person name="Rosenke K."/>
        </authorList>
    </citation>
    <scope>NUCLEOTIDE SEQUENCE</scope>
    <source>
        <strain evidence="2">86</strain>
    </source>
</reference>
<dbReference type="PROSITE" id="PS50980">
    <property type="entry name" value="COA_CT_NTER"/>
    <property type="match status" value="1"/>
</dbReference>
<dbReference type="InterPro" id="IPR051047">
    <property type="entry name" value="AccD/PCCB"/>
</dbReference>
<gene>
    <name evidence="2" type="ORF">KL86APRO_12114</name>
</gene>
<dbReference type="GO" id="GO:0005975">
    <property type="term" value="P:carbohydrate metabolic process"/>
    <property type="evidence" value="ECO:0007669"/>
    <property type="project" value="InterPro"/>
</dbReference>
<dbReference type="PANTHER" id="PTHR43842">
    <property type="entry name" value="PROPIONYL-COA CARBOXYLASE BETA CHAIN"/>
    <property type="match status" value="1"/>
</dbReference>
<evidence type="ECO:0000313" key="2">
    <source>
        <dbReference type="EMBL" id="SBW06500.1"/>
    </source>
</evidence>
<feature type="domain" description="CoA carboxyltransferase N-terminal" evidence="1">
    <location>
        <begin position="1"/>
        <end position="257"/>
    </location>
</feature>
<dbReference type="InterPro" id="IPR029045">
    <property type="entry name" value="ClpP/crotonase-like_dom_sf"/>
</dbReference>
<dbReference type="NCBIfam" id="TIGR03133">
    <property type="entry name" value="malonate_beta"/>
    <property type="match status" value="1"/>
</dbReference>
<organism evidence="2">
    <name type="scientific">uncultured Alphaproteobacteria bacterium</name>
    <dbReference type="NCBI Taxonomy" id="91750"/>
    <lineage>
        <taxon>Bacteria</taxon>
        <taxon>Pseudomonadati</taxon>
        <taxon>Pseudomonadota</taxon>
        <taxon>Alphaproteobacteria</taxon>
        <taxon>environmental samples</taxon>
    </lineage>
</organism>
<dbReference type="InterPro" id="IPR034733">
    <property type="entry name" value="AcCoA_carboxyl_beta"/>
</dbReference>
<dbReference type="AlphaFoldDB" id="A0A212K437"/>
<dbReference type="InterPro" id="IPR011762">
    <property type="entry name" value="COA_CT_N"/>
</dbReference>
<evidence type="ECO:0000259" key="1">
    <source>
        <dbReference type="PROSITE" id="PS50980"/>
    </source>
</evidence>
<dbReference type="EMBL" id="FLUO01000001">
    <property type="protein sequence ID" value="SBW06500.1"/>
    <property type="molecule type" value="Genomic_DNA"/>
</dbReference>
<dbReference type="Pfam" id="PF01039">
    <property type="entry name" value="Carboxyl_trans"/>
    <property type="match status" value="1"/>
</dbReference>
<dbReference type="InterPro" id="IPR017556">
    <property type="entry name" value="Malonate_beta"/>
</dbReference>
<dbReference type="GO" id="GO:0004658">
    <property type="term" value="F:propionyl-CoA carboxylase activity"/>
    <property type="evidence" value="ECO:0007669"/>
    <property type="project" value="UniProtKB-EC"/>
</dbReference>
<dbReference type="PANTHER" id="PTHR43842:SF2">
    <property type="entry name" value="PROPIONYL-COA CARBOXYLASE BETA CHAIN, MITOCHONDRIAL"/>
    <property type="match status" value="1"/>
</dbReference>
<dbReference type="NCBIfam" id="NF005530">
    <property type="entry name" value="PRK07189.1"/>
    <property type="match status" value="1"/>
</dbReference>
<protein>
    <submittedName>
        <fullName evidence="2">Beta subunit of malonate decarboxylase</fullName>
        <ecNumber evidence="2">6.4.1.3</ecNumber>
    </submittedName>
</protein>
<name>A0A212K437_9PROT</name>
<keyword evidence="2" id="KW-0436">Ligase</keyword>